<accession>A0A523UW96</accession>
<feature type="domain" description="Tyr recombinase" evidence="2">
    <location>
        <begin position="4"/>
        <end position="48"/>
    </location>
</feature>
<comment type="caution">
    <text evidence="3">The sequence shown here is derived from an EMBL/GenBank/DDBJ whole genome shotgun (WGS) entry which is preliminary data.</text>
</comment>
<sequence length="80" mass="8815">MLPVETTVKKVTHKARISKPASPHALRHTLSVNCIKKGISTRALQTMGKGSKSNRGGAECLKRVISSSIWMNIIPKRKHN</sequence>
<gene>
    <name evidence="3" type="ORF">E3J59_02810</name>
</gene>
<dbReference type="GO" id="GO:0006310">
    <property type="term" value="P:DNA recombination"/>
    <property type="evidence" value="ECO:0007669"/>
    <property type="project" value="UniProtKB-KW"/>
</dbReference>
<dbReference type="Pfam" id="PF00589">
    <property type="entry name" value="Phage_integrase"/>
    <property type="match status" value="1"/>
</dbReference>
<dbReference type="InterPro" id="IPR011010">
    <property type="entry name" value="DNA_brk_join_enz"/>
</dbReference>
<dbReference type="GO" id="GO:0015074">
    <property type="term" value="P:DNA integration"/>
    <property type="evidence" value="ECO:0007669"/>
    <property type="project" value="InterPro"/>
</dbReference>
<dbReference type="AlphaFoldDB" id="A0A523UW96"/>
<reference evidence="3 4" key="1">
    <citation type="submission" date="2019-03" db="EMBL/GenBank/DDBJ databases">
        <title>Metabolic potential of uncultured bacteria and archaea associated with petroleum seepage in deep-sea sediments.</title>
        <authorList>
            <person name="Dong X."/>
            <person name="Hubert C."/>
        </authorList>
    </citation>
    <scope>NUCLEOTIDE SEQUENCE [LARGE SCALE GENOMIC DNA]</scope>
    <source>
        <strain evidence="3">E29_bin78</strain>
    </source>
</reference>
<dbReference type="SUPFAM" id="SSF56349">
    <property type="entry name" value="DNA breaking-rejoining enzymes"/>
    <property type="match status" value="1"/>
</dbReference>
<proteinExistence type="predicted"/>
<evidence type="ECO:0000256" key="1">
    <source>
        <dbReference type="ARBA" id="ARBA00023172"/>
    </source>
</evidence>
<organism evidence="3 4">
    <name type="scientific">Aerophobetes bacterium</name>
    <dbReference type="NCBI Taxonomy" id="2030807"/>
    <lineage>
        <taxon>Bacteria</taxon>
        <taxon>Candidatus Aerophobota</taxon>
    </lineage>
</organism>
<dbReference type="Proteomes" id="UP000320679">
    <property type="component" value="Unassembled WGS sequence"/>
</dbReference>
<dbReference type="InterPro" id="IPR013762">
    <property type="entry name" value="Integrase-like_cat_sf"/>
</dbReference>
<keyword evidence="1" id="KW-0233">DNA recombination</keyword>
<evidence type="ECO:0000313" key="4">
    <source>
        <dbReference type="Proteomes" id="UP000320679"/>
    </source>
</evidence>
<dbReference type="GO" id="GO:0003677">
    <property type="term" value="F:DNA binding"/>
    <property type="evidence" value="ECO:0007669"/>
    <property type="project" value="InterPro"/>
</dbReference>
<dbReference type="InterPro" id="IPR002104">
    <property type="entry name" value="Integrase_catalytic"/>
</dbReference>
<dbReference type="Gene3D" id="1.10.443.10">
    <property type="entry name" value="Intergrase catalytic core"/>
    <property type="match status" value="1"/>
</dbReference>
<name>A0A523UW96_UNCAE</name>
<evidence type="ECO:0000313" key="3">
    <source>
        <dbReference type="EMBL" id="TET46808.1"/>
    </source>
</evidence>
<dbReference type="EMBL" id="SOJK01000114">
    <property type="protein sequence ID" value="TET46808.1"/>
    <property type="molecule type" value="Genomic_DNA"/>
</dbReference>
<evidence type="ECO:0000259" key="2">
    <source>
        <dbReference type="Pfam" id="PF00589"/>
    </source>
</evidence>
<protein>
    <recommendedName>
        <fullName evidence="2">Tyr recombinase domain-containing protein</fullName>
    </recommendedName>
</protein>